<feature type="compositionally biased region" description="Low complexity" evidence="9">
    <location>
        <begin position="33"/>
        <end position="42"/>
    </location>
</feature>
<keyword evidence="2 8" id="KW-0175">Coiled coil</keyword>
<dbReference type="Ensembl" id="ENSLCAT00010007325.1">
    <property type="protein sequence ID" value="ENSLCAP00010007142.1"/>
    <property type="gene ID" value="ENSLCAG00010003510.1"/>
</dbReference>
<dbReference type="RefSeq" id="XP_050931897.1">
    <property type="nucleotide sequence ID" value="XM_051075940.1"/>
</dbReference>
<dbReference type="GeneTree" id="ENSGT00390000003012"/>
<evidence type="ECO:0000256" key="7">
    <source>
        <dbReference type="ARBA" id="ARBA00043925"/>
    </source>
</evidence>
<evidence type="ECO:0000313" key="11">
    <source>
        <dbReference type="Proteomes" id="UP000314980"/>
    </source>
</evidence>
<evidence type="ECO:0000256" key="5">
    <source>
        <dbReference type="ARBA" id="ARBA00039799"/>
    </source>
</evidence>
<gene>
    <name evidence="10" type="primary">DNALI1</name>
    <name evidence="12" type="synonym">dnali1</name>
</gene>
<dbReference type="Proteomes" id="UP000694890">
    <property type="component" value="Linkage group LG15"/>
</dbReference>
<dbReference type="GO" id="GO:0030286">
    <property type="term" value="C:dynein complex"/>
    <property type="evidence" value="ECO:0007669"/>
    <property type="project" value="UniProtKB-KW"/>
</dbReference>
<dbReference type="OrthoDB" id="273640at2759"/>
<dbReference type="GO" id="GO:0005930">
    <property type="term" value="C:axoneme"/>
    <property type="evidence" value="ECO:0007669"/>
    <property type="project" value="TreeGrafter"/>
</dbReference>
<comment type="similarity">
    <text evidence="4">Belongs to the inner dynein arm light chain family.</text>
</comment>
<keyword evidence="3" id="KW-0505">Motor protein</keyword>
<dbReference type="InterPro" id="IPR019347">
    <property type="entry name" value="Axonemal_dynein_light_chain"/>
</dbReference>
<evidence type="ECO:0000256" key="1">
    <source>
        <dbReference type="ARBA" id="ARBA00023017"/>
    </source>
</evidence>
<dbReference type="GeneID" id="108899502"/>
<reference evidence="10" key="3">
    <citation type="submission" date="2025-05" db="UniProtKB">
        <authorList>
            <consortium name="Ensembl"/>
        </authorList>
    </citation>
    <scope>IDENTIFICATION</scope>
</reference>
<organism evidence="10 11">
    <name type="scientific">Lates calcarifer</name>
    <name type="common">Barramundi</name>
    <name type="synonym">Holocentrus calcarifer</name>
    <dbReference type="NCBI Taxonomy" id="8187"/>
    <lineage>
        <taxon>Eukaryota</taxon>
        <taxon>Metazoa</taxon>
        <taxon>Chordata</taxon>
        <taxon>Craniata</taxon>
        <taxon>Vertebrata</taxon>
        <taxon>Euteleostomi</taxon>
        <taxon>Actinopterygii</taxon>
        <taxon>Neopterygii</taxon>
        <taxon>Teleostei</taxon>
        <taxon>Neoteleostei</taxon>
        <taxon>Acanthomorphata</taxon>
        <taxon>Carangaria</taxon>
        <taxon>Carangaria incertae sedis</taxon>
        <taxon>Centropomidae</taxon>
        <taxon>Lates</taxon>
    </lineage>
</organism>
<evidence type="ECO:0000313" key="12">
    <source>
        <dbReference type="RefSeq" id="XP_050931897.1"/>
    </source>
</evidence>
<evidence type="ECO:0000256" key="4">
    <source>
        <dbReference type="ARBA" id="ARBA00038114"/>
    </source>
</evidence>
<dbReference type="PANTHER" id="PTHR13183:SF0">
    <property type="entry name" value="AXONEMAL DYNEIN LIGHT INTERMEDIATE POLYPEPTIDE 1"/>
    <property type="match status" value="1"/>
</dbReference>
<dbReference type="STRING" id="8187.ENSLCAP00010007142"/>
<proteinExistence type="inferred from homology"/>
<sequence>MIPPAESLLKYNNPVLVSKCTDRKSPKGRPLRVSPQQPVDSGPVPPPPKPKSASTEATKQENEEILNAILPPREWMEGNQLWVQQVSSAPCTRADVVNLEELLDTKLQQRQARETGICPVRRELYSQCFDELIRQVTINCAERGLLLLRVRDEIQMTIAAYQTLYESSVAFGMRKALQAEQGKADMEKRISDLENEKHDLKKQLNEQKAKCDAVEKRENERRQVEEKKHAEEIQFLKRTNQQLKVMFHKYIQKKNVLLRLSINSSCVPCLKLSTGLFVLFFFQTQLEGIITPKK</sequence>
<keyword evidence="1" id="KW-0243">Dynein</keyword>
<evidence type="ECO:0000313" key="10">
    <source>
        <dbReference type="Ensembl" id="ENSLCAP00010007142.1"/>
    </source>
</evidence>
<dbReference type="PANTHER" id="PTHR13183">
    <property type="entry name" value="AXONEMAL INNER ARM DYNEIN LIGHT CHAIN 28"/>
    <property type="match status" value="1"/>
</dbReference>
<dbReference type="GO" id="GO:0097546">
    <property type="term" value="C:ciliary base"/>
    <property type="evidence" value="ECO:0007669"/>
    <property type="project" value="TreeGrafter"/>
</dbReference>
<dbReference type="Proteomes" id="UP000314980">
    <property type="component" value="Unassembled WGS sequence"/>
</dbReference>
<comment type="function">
    <text evidence="7">Involved in sperm flagellum assembly.</text>
</comment>
<dbReference type="AlphaFoldDB" id="A0A4W6C6B0"/>
<accession>A0A4W6C6B0</accession>
<evidence type="ECO:0000256" key="9">
    <source>
        <dbReference type="SAM" id="MobiDB-lite"/>
    </source>
</evidence>
<reference evidence="11" key="1">
    <citation type="submission" date="2015-09" db="EMBL/GenBank/DDBJ databases">
        <authorList>
            <person name="Sai Rama Sridatta P."/>
        </authorList>
    </citation>
    <scope>NUCLEOTIDE SEQUENCE [LARGE SCALE GENOMIC DNA]</scope>
</reference>
<evidence type="ECO:0000256" key="2">
    <source>
        <dbReference type="ARBA" id="ARBA00023054"/>
    </source>
</evidence>
<feature type="coiled-coil region" evidence="8">
    <location>
        <begin position="176"/>
        <end position="234"/>
    </location>
</feature>
<reference evidence="12" key="2">
    <citation type="submission" date="2025-04" db="UniProtKB">
        <authorList>
            <consortium name="RefSeq"/>
        </authorList>
    </citation>
    <scope>IDENTIFICATION</scope>
    <source>
        <tissue evidence="12">Brain</tissue>
    </source>
</reference>
<dbReference type="InParanoid" id="A0A4W6C6B0"/>
<evidence type="ECO:0000256" key="3">
    <source>
        <dbReference type="ARBA" id="ARBA00023175"/>
    </source>
</evidence>
<evidence type="ECO:0000256" key="8">
    <source>
        <dbReference type="SAM" id="Coils"/>
    </source>
</evidence>
<dbReference type="Pfam" id="PF10211">
    <property type="entry name" value="Ax_dynein_light"/>
    <property type="match status" value="1"/>
</dbReference>
<dbReference type="GO" id="GO:0045504">
    <property type="term" value="F:dynein heavy chain binding"/>
    <property type="evidence" value="ECO:0007669"/>
    <property type="project" value="TreeGrafter"/>
</dbReference>
<keyword evidence="11" id="KW-1185">Reference proteome</keyword>
<feature type="region of interest" description="Disordered" evidence="9">
    <location>
        <begin position="19"/>
        <end position="59"/>
    </location>
</feature>
<evidence type="ECO:0000256" key="6">
    <source>
        <dbReference type="ARBA" id="ARBA00042417"/>
    </source>
</evidence>
<protein>
    <recommendedName>
        <fullName evidence="5">Axonemal dynein light intermediate polypeptide 1</fullName>
    </recommendedName>
    <alternativeName>
        <fullName evidence="6">Inner dynein arm light chain, axonemal</fullName>
    </alternativeName>
</protein>
<name>A0A4W6C6B0_LATCA</name>